<dbReference type="PANTHER" id="PTHR43630:SF2">
    <property type="entry name" value="GLYCOSYLTRANSFERASE"/>
    <property type="match status" value="1"/>
</dbReference>
<organism evidence="2 3">
    <name type="scientific">Candidatus Beckwithbacteria bacterium CG23_combo_of_CG06-09_8_20_14_all_34_8</name>
    <dbReference type="NCBI Taxonomy" id="1974497"/>
    <lineage>
        <taxon>Bacteria</taxon>
        <taxon>Candidatus Beckwithiibacteriota</taxon>
    </lineage>
</organism>
<dbReference type="PANTHER" id="PTHR43630">
    <property type="entry name" value="POLY-BETA-1,6-N-ACETYL-D-GLUCOSAMINE SYNTHASE"/>
    <property type="match status" value="1"/>
</dbReference>
<dbReference type="Gene3D" id="3.90.550.10">
    <property type="entry name" value="Spore Coat Polysaccharide Biosynthesis Protein SpsA, Chain A"/>
    <property type="match status" value="1"/>
</dbReference>
<dbReference type="Proteomes" id="UP000229459">
    <property type="component" value="Unassembled WGS sequence"/>
</dbReference>
<evidence type="ECO:0000259" key="1">
    <source>
        <dbReference type="Pfam" id="PF00535"/>
    </source>
</evidence>
<dbReference type="InterPro" id="IPR029044">
    <property type="entry name" value="Nucleotide-diphossugar_trans"/>
</dbReference>
<feature type="domain" description="Glycosyltransferase 2-like" evidence="1">
    <location>
        <begin position="5"/>
        <end position="137"/>
    </location>
</feature>
<dbReference type="AlphaFoldDB" id="A0A2H0B5I6"/>
<dbReference type="InterPro" id="IPR001173">
    <property type="entry name" value="Glyco_trans_2-like"/>
</dbReference>
<sequence length="291" mass="34894">MNNLSICILALNEERNIKALLESVKDLSDDIVIVIDDQTTDHTANIAKTYTDKVIIRAHDDNFHKNKQYTLEQAKYDWVLWMDGDETIELELAREIKQVLENPQFEAYKIPRKNMMFGRWIEHTGWYPDYQIRLFQKSKTRFPCKRIHEDPQIDEGDEEIGLLKNHLIHQNYNSISHFLEKLNKYTSNDALYYQKEKKLSDKDLVIKPMEEFCKRLLMWKGYKDGSYGLMLSQLQAIYELVVMAKIQELNQFDSATKQLDPKLVNKWMKEAFRIWRWWYFEDKIRKSNNPL</sequence>
<reference evidence="2 3" key="1">
    <citation type="submission" date="2017-09" db="EMBL/GenBank/DDBJ databases">
        <title>Depth-based differentiation of microbial function through sediment-hosted aquifers and enrichment of novel symbionts in the deep terrestrial subsurface.</title>
        <authorList>
            <person name="Probst A.J."/>
            <person name="Ladd B."/>
            <person name="Jarett J.K."/>
            <person name="Geller-Mcgrath D.E."/>
            <person name="Sieber C.M."/>
            <person name="Emerson J.B."/>
            <person name="Anantharaman K."/>
            <person name="Thomas B.C."/>
            <person name="Malmstrom R."/>
            <person name="Stieglmeier M."/>
            <person name="Klingl A."/>
            <person name="Woyke T."/>
            <person name="Ryan C.M."/>
            <person name="Banfield J.F."/>
        </authorList>
    </citation>
    <scope>NUCLEOTIDE SEQUENCE [LARGE SCALE GENOMIC DNA]</scope>
    <source>
        <strain evidence="2">CG23_combo_of_CG06-09_8_20_14_all_34_8</strain>
    </source>
</reference>
<accession>A0A2H0B5I6</accession>
<dbReference type="CDD" id="cd02511">
    <property type="entry name" value="Beta4Glucosyltransferase"/>
    <property type="match status" value="1"/>
</dbReference>
<evidence type="ECO:0000313" key="3">
    <source>
        <dbReference type="Proteomes" id="UP000229459"/>
    </source>
</evidence>
<name>A0A2H0B5I6_9BACT</name>
<protein>
    <recommendedName>
        <fullName evidence="1">Glycosyltransferase 2-like domain-containing protein</fullName>
    </recommendedName>
</protein>
<dbReference type="Pfam" id="PF00535">
    <property type="entry name" value="Glycos_transf_2"/>
    <property type="match status" value="1"/>
</dbReference>
<evidence type="ECO:0000313" key="2">
    <source>
        <dbReference type="EMBL" id="PIP52917.1"/>
    </source>
</evidence>
<comment type="caution">
    <text evidence="2">The sequence shown here is derived from an EMBL/GenBank/DDBJ whole genome shotgun (WGS) entry which is preliminary data.</text>
</comment>
<gene>
    <name evidence="2" type="ORF">COX08_03665</name>
</gene>
<feature type="non-terminal residue" evidence="2">
    <location>
        <position position="291"/>
    </location>
</feature>
<proteinExistence type="predicted"/>
<dbReference type="EMBL" id="PCSR01000089">
    <property type="protein sequence ID" value="PIP52917.1"/>
    <property type="molecule type" value="Genomic_DNA"/>
</dbReference>
<dbReference type="SUPFAM" id="SSF53448">
    <property type="entry name" value="Nucleotide-diphospho-sugar transferases"/>
    <property type="match status" value="1"/>
</dbReference>